<dbReference type="InterPro" id="IPR004794">
    <property type="entry name" value="Eubact_RibD"/>
</dbReference>
<dbReference type="Gene3D" id="3.40.430.10">
    <property type="entry name" value="Dihydrofolate Reductase, subunit A"/>
    <property type="match status" value="1"/>
</dbReference>
<feature type="binding site" evidence="17">
    <location>
        <position position="184"/>
    </location>
    <ligand>
        <name>substrate</name>
    </ligand>
</feature>
<dbReference type="RefSeq" id="WP_323465872.1">
    <property type="nucleotide sequence ID" value="NZ_CP144224.1"/>
</dbReference>
<feature type="binding site" evidence="17">
    <location>
        <position position="154"/>
    </location>
    <ligand>
        <name>NADP(+)</name>
        <dbReference type="ChEBI" id="CHEBI:58349"/>
    </ligand>
</feature>
<evidence type="ECO:0000256" key="14">
    <source>
        <dbReference type="ARBA" id="ARBA00049886"/>
    </source>
</evidence>
<feature type="binding site" evidence="17">
    <location>
        <position position="289"/>
    </location>
    <ligand>
        <name>substrate</name>
    </ligand>
</feature>
<evidence type="ECO:0000256" key="9">
    <source>
        <dbReference type="ARBA" id="ARBA00022833"/>
    </source>
</evidence>
<dbReference type="SUPFAM" id="SSF53927">
    <property type="entry name" value="Cytidine deaminase-like"/>
    <property type="match status" value="1"/>
</dbReference>
<comment type="similarity">
    <text evidence="4 15">In the N-terminal section; belongs to the cytidine and deoxycytidylate deaminase family.</text>
</comment>
<feature type="binding site" evidence="17">
    <location>
        <position position="168"/>
    </location>
    <ligand>
        <name>substrate</name>
    </ligand>
</feature>
<evidence type="ECO:0000256" key="16">
    <source>
        <dbReference type="PIRSR" id="PIRSR006769-1"/>
    </source>
</evidence>
<dbReference type="InterPro" id="IPR002734">
    <property type="entry name" value="RibDG_C"/>
</dbReference>
<dbReference type="InterPro" id="IPR002125">
    <property type="entry name" value="CMP_dCMP_dom"/>
</dbReference>
<keyword evidence="10 15" id="KW-0521">NADP</keyword>
<evidence type="ECO:0000313" key="21">
    <source>
        <dbReference type="Proteomes" id="UP001285636"/>
    </source>
</evidence>
<comment type="pathway">
    <text evidence="3 15">Cofactor biosynthesis; riboflavin biosynthesis; 5-amino-6-(D-ribitylamino)uracil from GTP: step 3/4.</text>
</comment>
<evidence type="ECO:0000256" key="6">
    <source>
        <dbReference type="ARBA" id="ARBA00022619"/>
    </source>
</evidence>
<evidence type="ECO:0000256" key="11">
    <source>
        <dbReference type="ARBA" id="ARBA00023002"/>
    </source>
</evidence>
<keyword evidence="8 15" id="KW-0378">Hydrolase</keyword>
<dbReference type="CDD" id="cd01284">
    <property type="entry name" value="Riboflavin_deaminase-reductase"/>
    <property type="match status" value="1"/>
</dbReference>
<evidence type="ECO:0000256" key="5">
    <source>
        <dbReference type="ARBA" id="ARBA00007417"/>
    </source>
</evidence>
<keyword evidence="7 15" id="KW-0479">Metal-binding</keyword>
<feature type="active site" description="Proton donor" evidence="16">
    <location>
        <position position="52"/>
    </location>
</feature>
<evidence type="ECO:0000256" key="3">
    <source>
        <dbReference type="ARBA" id="ARBA00004910"/>
    </source>
</evidence>
<dbReference type="PROSITE" id="PS51747">
    <property type="entry name" value="CYT_DCMP_DEAMINASES_2"/>
    <property type="match status" value="1"/>
</dbReference>
<keyword evidence="9 15" id="KW-0862">Zinc</keyword>
<dbReference type="NCBIfam" id="TIGR00227">
    <property type="entry name" value="ribD_Cterm"/>
    <property type="match status" value="1"/>
</dbReference>
<comment type="pathway">
    <text evidence="2 15">Cofactor biosynthesis; riboflavin biosynthesis; 5-amino-6-(D-ribitylamino)uracil from GTP: step 2/4.</text>
</comment>
<gene>
    <name evidence="20" type="primary">ribD</name>
    <name evidence="20" type="ORF">RYX45_03495</name>
</gene>
<evidence type="ECO:0000256" key="15">
    <source>
        <dbReference type="PIRNR" id="PIRNR006769"/>
    </source>
</evidence>
<comment type="catalytic activity">
    <reaction evidence="14 15">
        <text>2,5-diamino-6-hydroxy-4-(5-phosphoribosylamino)-pyrimidine + H2O + H(+) = 5-amino-6-(5-phospho-D-ribosylamino)uracil + NH4(+)</text>
        <dbReference type="Rhea" id="RHEA:21868"/>
        <dbReference type="ChEBI" id="CHEBI:15377"/>
        <dbReference type="ChEBI" id="CHEBI:15378"/>
        <dbReference type="ChEBI" id="CHEBI:28938"/>
        <dbReference type="ChEBI" id="CHEBI:58453"/>
        <dbReference type="ChEBI" id="CHEBI:58614"/>
        <dbReference type="EC" id="3.5.4.26"/>
    </reaction>
</comment>
<dbReference type="GO" id="GO:0008835">
    <property type="term" value="F:diaminohydroxyphosphoribosylaminopyrimidine deaminase activity"/>
    <property type="evidence" value="ECO:0007669"/>
    <property type="project" value="UniProtKB-EC"/>
</dbReference>
<comment type="caution">
    <text evidence="20">The sequence shown here is derived from an EMBL/GenBank/DDBJ whole genome shotgun (WGS) entry which is preliminary data.</text>
</comment>
<feature type="binding site" evidence="17">
    <location>
        <position position="204"/>
    </location>
    <ligand>
        <name>substrate</name>
    </ligand>
</feature>
<dbReference type="Proteomes" id="UP001285636">
    <property type="component" value="Unassembled WGS sequence"/>
</dbReference>
<protein>
    <recommendedName>
        <fullName evidence="15">Riboflavin biosynthesis protein RibD</fullName>
    </recommendedName>
    <domain>
        <recommendedName>
            <fullName evidence="15">Diaminohydroxyphosphoribosylaminopyrimidine deaminase</fullName>
            <shortName evidence="15">DRAP deaminase</shortName>
            <ecNumber evidence="15">3.5.4.26</ecNumber>
        </recommendedName>
        <alternativeName>
            <fullName evidence="15">Riboflavin-specific deaminase</fullName>
        </alternativeName>
    </domain>
    <domain>
        <recommendedName>
            <fullName evidence="15">5-amino-6-(5-phosphoribosylamino)uracil reductase</fullName>
            <ecNumber evidence="15">1.1.1.193</ecNumber>
        </recommendedName>
        <alternativeName>
            <fullName evidence="15">HTP reductase</fullName>
        </alternativeName>
    </domain>
</protein>
<evidence type="ECO:0000313" key="20">
    <source>
        <dbReference type="EMBL" id="MDV2884228.1"/>
    </source>
</evidence>
<evidence type="ECO:0000256" key="4">
    <source>
        <dbReference type="ARBA" id="ARBA00005259"/>
    </source>
</evidence>
<evidence type="ECO:0000256" key="17">
    <source>
        <dbReference type="PIRSR" id="PIRSR006769-2"/>
    </source>
</evidence>
<dbReference type="GO" id="GO:0009231">
    <property type="term" value="P:riboflavin biosynthetic process"/>
    <property type="evidence" value="ECO:0007669"/>
    <property type="project" value="UniProtKB-KW"/>
</dbReference>
<feature type="binding site" evidence="18">
    <location>
        <position position="50"/>
    </location>
    <ligand>
        <name>Zn(2+)</name>
        <dbReference type="ChEBI" id="CHEBI:29105"/>
        <note>catalytic</note>
    </ligand>
</feature>
<dbReference type="FunFam" id="3.40.140.10:FF:000025">
    <property type="entry name" value="Riboflavin biosynthesis protein RibD"/>
    <property type="match status" value="1"/>
</dbReference>
<comment type="cofactor">
    <cofactor evidence="15 18">
        <name>Zn(2+)</name>
        <dbReference type="ChEBI" id="CHEBI:29105"/>
    </cofactor>
    <text evidence="15 18">Binds 1 zinc ion.</text>
</comment>
<feature type="binding site" evidence="18">
    <location>
        <position position="75"/>
    </location>
    <ligand>
        <name>Zn(2+)</name>
        <dbReference type="ChEBI" id="CHEBI:29105"/>
        <note>catalytic</note>
    </ligand>
</feature>
<evidence type="ECO:0000256" key="12">
    <source>
        <dbReference type="ARBA" id="ARBA00023268"/>
    </source>
</evidence>
<comment type="similarity">
    <text evidence="5 15">In the C-terminal section; belongs to the HTP reductase family.</text>
</comment>
<dbReference type="InterPro" id="IPR050765">
    <property type="entry name" value="Riboflavin_Biosynth_HTPR"/>
</dbReference>
<keyword evidence="12" id="KW-0511">Multifunctional enzyme</keyword>
<evidence type="ECO:0000256" key="1">
    <source>
        <dbReference type="ARBA" id="ARBA00002151"/>
    </source>
</evidence>
<dbReference type="PROSITE" id="PS00903">
    <property type="entry name" value="CYT_DCMP_DEAMINASES_1"/>
    <property type="match status" value="1"/>
</dbReference>
<comment type="function">
    <text evidence="1 15">Converts 2,5-diamino-6-(ribosylamino)-4(3h)-pyrimidinone 5'-phosphate into 5-amino-6-(ribosylamino)-2,4(1h,3h)-pyrimidinedione 5'-phosphate.</text>
</comment>
<evidence type="ECO:0000256" key="7">
    <source>
        <dbReference type="ARBA" id="ARBA00022723"/>
    </source>
</evidence>
<keyword evidence="11 15" id="KW-0560">Oxidoreductase</keyword>
<dbReference type="Gene3D" id="3.40.140.10">
    <property type="entry name" value="Cytidine Deaminase, domain 2"/>
    <property type="match status" value="1"/>
</dbReference>
<proteinExistence type="inferred from homology"/>
<dbReference type="AlphaFoldDB" id="A0AAJ2KUT1"/>
<evidence type="ECO:0000256" key="18">
    <source>
        <dbReference type="PIRSR" id="PIRSR006769-3"/>
    </source>
</evidence>
<feature type="binding site" evidence="17">
    <location>
        <begin position="291"/>
        <end position="297"/>
    </location>
    <ligand>
        <name>NADP(+)</name>
        <dbReference type="ChEBI" id="CHEBI:58349"/>
    </ligand>
</feature>
<dbReference type="EMBL" id="JAWJAY010000001">
    <property type="protein sequence ID" value="MDV2884228.1"/>
    <property type="molecule type" value="Genomic_DNA"/>
</dbReference>
<name>A0AAJ2KUT1_ALKPS</name>
<feature type="domain" description="CMP/dCMP-type deaminase" evidence="19">
    <location>
        <begin position="1"/>
        <end position="123"/>
    </location>
</feature>
<dbReference type="Pfam" id="PF00383">
    <property type="entry name" value="dCMP_cyt_deam_1"/>
    <property type="match status" value="1"/>
</dbReference>
<evidence type="ECO:0000256" key="13">
    <source>
        <dbReference type="ARBA" id="ARBA00049861"/>
    </source>
</evidence>
<dbReference type="InterPro" id="IPR016192">
    <property type="entry name" value="APOBEC/CMP_deaminase_Zn-bd"/>
</dbReference>
<keyword evidence="6 15" id="KW-0686">Riboflavin biosynthesis</keyword>
<evidence type="ECO:0000259" key="19">
    <source>
        <dbReference type="PROSITE" id="PS51747"/>
    </source>
</evidence>
<dbReference type="EC" id="1.1.1.193" evidence="15"/>
<dbReference type="InterPro" id="IPR016193">
    <property type="entry name" value="Cytidine_deaminase-like"/>
</dbReference>
<feature type="binding site" evidence="18">
    <location>
        <position position="84"/>
    </location>
    <ligand>
        <name>Zn(2+)</name>
        <dbReference type="ChEBI" id="CHEBI:29105"/>
        <note>catalytic</note>
    </ligand>
</feature>
<evidence type="ECO:0000256" key="10">
    <source>
        <dbReference type="ARBA" id="ARBA00022857"/>
    </source>
</evidence>
<dbReference type="InterPro" id="IPR011549">
    <property type="entry name" value="RibD_C"/>
</dbReference>
<dbReference type="SUPFAM" id="SSF53597">
    <property type="entry name" value="Dihydrofolate reductase-like"/>
    <property type="match status" value="1"/>
</dbReference>
<dbReference type="GO" id="GO:0050661">
    <property type="term" value="F:NADP binding"/>
    <property type="evidence" value="ECO:0007669"/>
    <property type="project" value="InterPro"/>
</dbReference>
<dbReference type="PIRSF" id="PIRSF006769">
    <property type="entry name" value="RibD"/>
    <property type="match status" value="1"/>
</dbReference>
<dbReference type="GO" id="GO:0008270">
    <property type="term" value="F:zinc ion binding"/>
    <property type="evidence" value="ECO:0007669"/>
    <property type="project" value="InterPro"/>
</dbReference>
<reference evidence="20" key="1">
    <citation type="submission" date="2023-10" db="EMBL/GenBank/DDBJ databases">
        <title>Screening of Alkalihalophilus pseudofirmusBZ-TG-HK211 and Its Alleviation of Salt Stress on Rapeseed Growth.</title>
        <authorList>
            <person name="Zhao B."/>
            <person name="Guo T."/>
        </authorList>
    </citation>
    <scope>NUCLEOTIDE SEQUENCE</scope>
    <source>
        <strain evidence="20">BZ-TG-HK211</strain>
    </source>
</reference>
<feature type="binding site" evidence="17">
    <location>
        <position position="200"/>
    </location>
    <ligand>
        <name>NADP(+)</name>
        <dbReference type="ChEBI" id="CHEBI:58349"/>
    </ligand>
</feature>
<evidence type="ECO:0000256" key="8">
    <source>
        <dbReference type="ARBA" id="ARBA00022801"/>
    </source>
</evidence>
<dbReference type="NCBIfam" id="TIGR00326">
    <property type="entry name" value="eubact_ribD"/>
    <property type="match status" value="1"/>
</dbReference>
<evidence type="ECO:0000256" key="2">
    <source>
        <dbReference type="ARBA" id="ARBA00004882"/>
    </source>
</evidence>
<feature type="binding site" evidence="17">
    <location>
        <position position="170"/>
    </location>
    <ligand>
        <name>NADP(+)</name>
        <dbReference type="ChEBI" id="CHEBI:58349"/>
    </ligand>
</feature>
<dbReference type="InterPro" id="IPR024072">
    <property type="entry name" value="DHFR-like_dom_sf"/>
</dbReference>
<feature type="binding site" evidence="17">
    <location>
        <position position="196"/>
    </location>
    <ligand>
        <name>NADP(+)</name>
        <dbReference type="ChEBI" id="CHEBI:58349"/>
    </ligand>
</feature>
<dbReference type="PANTHER" id="PTHR38011">
    <property type="entry name" value="DIHYDROFOLATE REDUCTASE FAMILY PROTEIN (AFU_ORTHOLOGUE AFUA_8G06820)"/>
    <property type="match status" value="1"/>
</dbReference>
<dbReference type="PANTHER" id="PTHR38011:SF7">
    <property type="entry name" value="2,5-DIAMINO-6-RIBOSYLAMINO-4(3H)-PYRIMIDINONE 5'-PHOSPHATE REDUCTASE"/>
    <property type="match status" value="1"/>
</dbReference>
<accession>A0AAJ2KUT1</accession>
<dbReference type="Pfam" id="PF01872">
    <property type="entry name" value="RibD_C"/>
    <property type="match status" value="1"/>
</dbReference>
<organism evidence="20 21">
    <name type="scientific">Alkalihalophilus pseudofirmus</name>
    <name type="common">Bacillus pseudofirmus</name>
    <dbReference type="NCBI Taxonomy" id="79885"/>
    <lineage>
        <taxon>Bacteria</taxon>
        <taxon>Bacillati</taxon>
        <taxon>Bacillota</taxon>
        <taxon>Bacilli</taxon>
        <taxon>Bacillales</taxon>
        <taxon>Bacillaceae</taxon>
        <taxon>Alkalihalophilus</taxon>
    </lineage>
</organism>
<dbReference type="EC" id="3.5.4.26" evidence="15"/>
<comment type="catalytic activity">
    <reaction evidence="13 15">
        <text>5-amino-6-(5-phospho-D-ribitylamino)uracil + NADP(+) = 5-amino-6-(5-phospho-D-ribosylamino)uracil + NADPH + H(+)</text>
        <dbReference type="Rhea" id="RHEA:17845"/>
        <dbReference type="ChEBI" id="CHEBI:15378"/>
        <dbReference type="ChEBI" id="CHEBI:57783"/>
        <dbReference type="ChEBI" id="CHEBI:58349"/>
        <dbReference type="ChEBI" id="CHEBI:58421"/>
        <dbReference type="ChEBI" id="CHEBI:58453"/>
        <dbReference type="EC" id="1.1.1.193"/>
    </reaction>
</comment>
<dbReference type="GO" id="GO:0008703">
    <property type="term" value="F:5-amino-6-(5-phosphoribosylamino)uracil reductase activity"/>
    <property type="evidence" value="ECO:0007669"/>
    <property type="project" value="UniProtKB-EC"/>
</dbReference>
<feature type="binding site" evidence="17">
    <location>
        <position position="207"/>
    </location>
    <ligand>
        <name>substrate</name>
    </ligand>
</feature>
<sequence>MKDIDYMKLALTLAEQTRGQTSPNPMVGSVVVKDGAIVGMGAHLKAGEGHAEVNALKMAGEKAEGATIYVTLEPCSHYGKTPPCADLIIEKQLKRVVVATVDPNPEVSGRGIKRLRDSGITVDVGVCEAEAIELNRMFFHFIQTKRPFVTMKTASTLDGKTATVTGESKWITGEEARLDVHRDRHIHDAIMVGIGTVLSDNPALTTRLPNGGRNPNRIILDRHLRLPESSQVACDQAAKTWVFTTEHASSEKEEALRMLGVDVIRLRDYSIPSILKELGKRRVMTLYVEGGQEVNGSFIKERAVNQVITYVAPKMIGGKNAPTSVGGEGIPSINQALELEVIDVVQVGQDIKITSLVKEG</sequence>